<keyword evidence="6 17" id="KW-0812">Transmembrane</keyword>
<evidence type="ECO:0000256" key="11">
    <source>
        <dbReference type="ARBA" id="ARBA00023008"/>
    </source>
</evidence>
<evidence type="ECO:0000256" key="5">
    <source>
        <dbReference type="ARBA" id="ARBA00022660"/>
    </source>
</evidence>
<sequence>MRSQNQAGSRGRRLLKGGALATVAALVLTGCSEQVQRGWLPGTRETTNNTAQLTDLWVNSWIAALAVGLAAWGMMLWCMVAYRRRKNEQGYPRQIAYNVPIEALFTIIPIIMVFTLWGFTDRVQRSVNTPVDDSPLVVSVYGKQWSWDFNYQYEGQEKHYTGVQAQLDGTEGVEETLPTLYLPVDVPVTFELESRDVIHSFWIPAFLQKLDMIPGKTNYLYLTPQEVGQFQGKCAELCGEYHSEMLFNVEVVEEDEFQRQLDQMDDGLLEYEYSRNPNENDGGATRQEIPQGDPEMDRSND</sequence>
<dbReference type="PANTHER" id="PTHR22888:SF9">
    <property type="entry name" value="CYTOCHROME C OXIDASE SUBUNIT 2"/>
    <property type="match status" value="1"/>
</dbReference>
<dbReference type="CDD" id="cd13919">
    <property type="entry name" value="CuRO_HCO_II_like_5"/>
    <property type="match status" value="1"/>
</dbReference>
<dbReference type="PROSITE" id="PS51257">
    <property type="entry name" value="PROKAR_LIPOPROTEIN"/>
    <property type="match status" value="1"/>
</dbReference>
<evidence type="ECO:0000256" key="3">
    <source>
        <dbReference type="ARBA" id="ARBA00012949"/>
    </source>
</evidence>
<keyword evidence="8" id="KW-1278">Translocase</keyword>
<dbReference type="GO" id="GO:0016020">
    <property type="term" value="C:membrane"/>
    <property type="evidence" value="ECO:0007669"/>
    <property type="project" value="UniProtKB-SubCell"/>
</dbReference>
<evidence type="ECO:0000313" key="19">
    <source>
        <dbReference type="EMBL" id="SFV22319.1"/>
    </source>
</evidence>
<evidence type="ECO:0000313" key="20">
    <source>
        <dbReference type="Proteomes" id="UP000198881"/>
    </source>
</evidence>
<dbReference type="GO" id="GO:0042773">
    <property type="term" value="P:ATP synthesis coupled electron transport"/>
    <property type="evidence" value="ECO:0007669"/>
    <property type="project" value="TreeGrafter"/>
</dbReference>
<comment type="catalytic activity">
    <reaction evidence="15">
        <text>4 Fe(II)-[cytochrome c] + O2 + 8 H(+)(in) = 4 Fe(III)-[cytochrome c] + 2 H2O + 4 H(+)(out)</text>
        <dbReference type="Rhea" id="RHEA:11436"/>
        <dbReference type="Rhea" id="RHEA-COMP:10350"/>
        <dbReference type="Rhea" id="RHEA-COMP:14399"/>
        <dbReference type="ChEBI" id="CHEBI:15377"/>
        <dbReference type="ChEBI" id="CHEBI:15378"/>
        <dbReference type="ChEBI" id="CHEBI:15379"/>
        <dbReference type="ChEBI" id="CHEBI:29033"/>
        <dbReference type="ChEBI" id="CHEBI:29034"/>
        <dbReference type="EC" id="7.1.1.9"/>
    </reaction>
</comment>
<protein>
    <recommendedName>
        <fullName evidence="3">cytochrome-c oxidase</fullName>
        <ecNumber evidence="3">7.1.1.9</ecNumber>
    </recommendedName>
    <alternativeName>
        <fullName evidence="14">Cytochrome aa3 subunit 2</fullName>
    </alternativeName>
</protein>
<feature type="region of interest" description="Disordered" evidence="16">
    <location>
        <begin position="268"/>
        <end position="301"/>
    </location>
</feature>
<gene>
    <name evidence="19" type="ORF">SAMN04487966_10429</name>
</gene>
<dbReference type="InterPro" id="IPR014222">
    <property type="entry name" value="Cyt_c_oxidase_su2"/>
</dbReference>
<dbReference type="InterPro" id="IPR001505">
    <property type="entry name" value="Copper_CuA"/>
</dbReference>
<dbReference type="PANTHER" id="PTHR22888">
    <property type="entry name" value="CYTOCHROME C OXIDASE, SUBUNIT II"/>
    <property type="match status" value="1"/>
</dbReference>
<evidence type="ECO:0000256" key="13">
    <source>
        <dbReference type="ARBA" id="ARBA00024688"/>
    </source>
</evidence>
<evidence type="ECO:0000256" key="6">
    <source>
        <dbReference type="ARBA" id="ARBA00022692"/>
    </source>
</evidence>
<dbReference type="InterPro" id="IPR008972">
    <property type="entry name" value="Cupredoxin"/>
</dbReference>
<dbReference type="SUPFAM" id="SSF81464">
    <property type="entry name" value="Cytochrome c oxidase subunit II-like, transmembrane region"/>
    <property type="match status" value="1"/>
</dbReference>
<keyword evidence="9" id="KW-0249">Electron transport</keyword>
<evidence type="ECO:0000259" key="18">
    <source>
        <dbReference type="PROSITE" id="PS50857"/>
    </source>
</evidence>
<dbReference type="NCBIfam" id="TIGR02866">
    <property type="entry name" value="CoxB"/>
    <property type="match status" value="1"/>
</dbReference>
<keyword evidence="10 17" id="KW-1133">Transmembrane helix</keyword>
<organism evidence="19 20">
    <name type="scientific">Micrococcus terreus</name>
    <dbReference type="NCBI Taxonomy" id="574650"/>
    <lineage>
        <taxon>Bacteria</taxon>
        <taxon>Bacillati</taxon>
        <taxon>Actinomycetota</taxon>
        <taxon>Actinomycetes</taxon>
        <taxon>Micrococcales</taxon>
        <taxon>Micrococcaceae</taxon>
        <taxon>Micrococcus</taxon>
    </lineage>
</organism>
<reference evidence="19 20" key="1">
    <citation type="submission" date="2016-10" db="EMBL/GenBank/DDBJ databases">
        <authorList>
            <person name="de Groot N.N."/>
        </authorList>
    </citation>
    <scope>NUCLEOTIDE SEQUENCE [LARGE SCALE GENOMIC DNA]</scope>
    <source>
        <strain evidence="19 20">CGMCC 1.7054</strain>
    </source>
</reference>
<evidence type="ECO:0000256" key="16">
    <source>
        <dbReference type="SAM" id="MobiDB-lite"/>
    </source>
</evidence>
<keyword evidence="7" id="KW-0479">Metal-binding</keyword>
<dbReference type="PROSITE" id="PS00078">
    <property type="entry name" value="COX2"/>
    <property type="match status" value="1"/>
</dbReference>
<keyword evidence="20" id="KW-1185">Reference proteome</keyword>
<comment type="subcellular location">
    <subcellularLocation>
        <location evidence="1">Membrane</location>
        <topology evidence="1">Multi-pass membrane protein</topology>
    </subcellularLocation>
</comment>
<dbReference type="EMBL" id="FPCG01000004">
    <property type="protein sequence ID" value="SFV22319.1"/>
    <property type="molecule type" value="Genomic_DNA"/>
</dbReference>
<evidence type="ECO:0000256" key="14">
    <source>
        <dbReference type="ARBA" id="ARBA00031399"/>
    </source>
</evidence>
<accession>A0A1I7MKE4</accession>
<evidence type="ECO:0000256" key="1">
    <source>
        <dbReference type="ARBA" id="ARBA00004141"/>
    </source>
</evidence>
<dbReference type="InterPro" id="IPR002429">
    <property type="entry name" value="CcO_II-like_C"/>
</dbReference>
<comment type="similarity">
    <text evidence="2">Belongs to the cytochrome c oxidase subunit 2 family.</text>
</comment>
<dbReference type="Proteomes" id="UP000198881">
    <property type="component" value="Unassembled WGS sequence"/>
</dbReference>
<evidence type="ECO:0000256" key="4">
    <source>
        <dbReference type="ARBA" id="ARBA00022448"/>
    </source>
</evidence>
<dbReference type="AlphaFoldDB" id="A0A1I7MKE4"/>
<feature type="transmembrane region" description="Helical" evidence="17">
    <location>
        <begin position="61"/>
        <end position="83"/>
    </location>
</feature>
<feature type="domain" description="Cytochrome oxidase subunit II copper A binding" evidence="18">
    <location>
        <begin position="133"/>
        <end position="263"/>
    </location>
</feature>
<evidence type="ECO:0000256" key="12">
    <source>
        <dbReference type="ARBA" id="ARBA00023136"/>
    </source>
</evidence>
<keyword evidence="12 17" id="KW-0472">Membrane</keyword>
<name>A0A1I7MKE4_9MICC</name>
<dbReference type="Gene3D" id="2.60.40.420">
    <property type="entry name" value="Cupredoxins - blue copper proteins"/>
    <property type="match status" value="1"/>
</dbReference>
<dbReference type="GO" id="GO:0016491">
    <property type="term" value="F:oxidoreductase activity"/>
    <property type="evidence" value="ECO:0007669"/>
    <property type="project" value="InterPro"/>
</dbReference>
<evidence type="ECO:0000256" key="7">
    <source>
        <dbReference type="ARBA" id="ARBA00022723"/>
    </source>
</evidence>
<keyword evidence="11" id="KW-0186">Copper</keyword>
<dbReference type="SUPFAM" id="SSF49503">
    <property type="entry name" value="Cupredoxins"/>
    <property type="match status" value="1"/>
</dbReference>
<dbReference type="EC" id="7.1.1.9" evidence="3"/>
<dbReference type="Pfam" id="PF00116">
    <property type="entry name" value="COX2"/>
    <property type="match status" value="1"/>
</dbReference>
<dbReference type="GO" id="GO:0005507">
    <property type="term" value="F:copper ion binding"/>
    <property type="evidence" value="ECO:0007669"/>
    <property type="project" value="InterPro"/>
</dbReference>
<comment type="function">
    <text evidence="13">Subunits I and II form the functional core of the enzyme complex. Electrons originating in cytochrome c are transferred via heme a and Cu(A) to the binuclear center formed by heme a3 and Cu(B).</text>
</comment>
<dbReference type="PRINTS" id="PR01166">
    <property type="entry name" value="CYCOXIDASEII"/>
</dbReference>
<evidence type="ECO:0000256" key="2">
    <source>
        <dbReference type="ARBA" id="ARBA00007866"/>
    </source>
</evidence>
<dbReference type="InterPro" id="IPR045187">
    <property type="entry name" value="CcO_II"/>
</dbReference>
<dbReference type="STRING" id="574650.SAMN04487966_10429"/>
<evidence type="ECO:0000256" key="17">
    <source>
        <dbReference type="SAM" id="Phobius"/>
    </source>
</evidence>
<dbReference type="PROSITE" id="PS50857">
    <property type="entry name" value="COX2_CUA"/>
    <property type="match status" value="1"/>
</dbReference>
<dbReference type="GO" id="GO:0004129">
    <property type="term" value="F:cytochrome-c oxidase activity"/>
    <property type="evidence" value="ECO:0007669"/>
    <property type="project" value="UniProtKB-EC"/>
</dbReference>
<evidence type="ECO:0000256" key="8">
    <source>
        <dbReference type="ARBA" id="ARBA00022967"/>
    </source>
</evidence>
<feature type="transmembrane region" description="Helical" evidence="17">
    <location>
        <begin position="95"/>
        <end position="119"/>
    </location>
</feature>
<evidence type="ECO:0000256" key="9">
    <source>
        <dbReference type="ARBA" id="ARBA00022982"/>
    </source>
</evidence>
<dbReference type="InterPro" id="IPR036257">
    <property type="entry name" value="Cyt_c_oxidase_su2_TM_sf"/>
</dbReference>
<evidence type="ECO:0000256" key="15">
    <source>
        <dbReference type="ARBA" id="ARBA00047816"/>
    </source>
</evidence>
<keyword evidence="4" id="KW-0813">Transport</keyword>
<keyword evidence="5" id="KW-0679">Respiratory chain</keyword>
<dbReference type="Gene3D" id="1.10.287.90">
    <property type="match status" value="1"/>
</dbReference>
<proteinExistence type="inferred from homology"/>
<evidence type="ECO:0000256" key="10">
    <source>
        <dbReference type="ARBA" id="ARBA00022989"/>
    </source>
</evidence>